<dbReference type="Proteomes" id="UP000094527">
    <property type="component" value="Unassembled WGS sequence"/>
</dbReference>
<dbReference type="EMBL" id="LJIJ01000013">
    <property type="protein sequence ID" value="ODN05879.1"/>
    <property type="molecule type" value="Genomic_DNA"/>
</dbReference>
<organism evidence="2 3">
    <name type="scientific">Orchesella cincta</name>
    <name type="common">Springtail</name>
    <name type="synonym">Podura cincta</name>
    <dbReference type="NCBI Taxonomy" id="48709"/>
    <lineage>
        <taxon>Eukaryota</taxon>
        <taxon>Metazoa</taxon>
        <taxon>Ecdysozoa</taxon>
        <taxon>Arthropoda</taxon>
        <taxon>Hexapoda</taxon>
        <taxon>Collembola</taxon>
        <taxon>Entomobryomorpha</taxon>
        <taxon>Entomobryoidea</taxon>
        <taxon>Orchesellidae</taxon>
        <taxon>Orchesellinae</taxon>
        <taxon>Orchesella</taxon>
    </lineage>
</organism>
<dbReference type="PANTHER" id="PTHR12840">
    <property type="entry name" value="NADH-UBIQUINONE OXIDOREDUCTASE ASHI SUBUNIT"/>
    <property type="match status" value="1"/>
</dbReference>
<dbReference type="InterPro" id="IPR008699">
    <property type="entry name" value="NDUFB8"/>
</dbReference>
<comment type="caution">
    <text evidence="2">The sequence shown here is derived from an EMBL/GenBank/DDBJ whole genome shotgun (WGS) entry which is preliminary data.</text>
</comment>
<keyword evidence="1" id="KW-0812">Transmembrane</keyword>
<gene>
    <name evidence="2" type="ORF">Ocin01_00743</name>
</gene>
<reference evidence="2 3" key="1">
    <citation type="journal article" date="2016" name="Genome Biol. Evol.">
        <title>Gene Family Evolution Reflects Adaptation to Soil Environmental Stressors in the Genome of the Collembolan Orchesella cincta.</title>
        <authorList>
            <person name="Faddeeva-Vakhrusheva A."/>
            <person name="Derks M.F."/>
            <person name="Anvar S.Y."/>
            <person name="Agamennone V."/>
            <person name="Suring W."/>
            <person name="Smit S."/>
            <person name="van Straalen N.M."/>
            <person name="Roelofs D."/>
        </authorList>
    </citation>
    <scope>NUCLEOTIDE SEQUENCE [LARGE SCALE GENOMIC DNA]</scope>
    <source>
        <tissue evidence="2">Mixed pool</tissue>
    </source>
</reference>
<dbReference type="GO" id="GO:0005739">
    <property type="term" value="C:mitochondrion"/>
    <property type="evidence" value="ECO:0007669"/>
    <property type="project" value="InterPro"/>
</dbReference>
<dbReference type="OrthoDB" id="110174at2759"/>
<dbReference type="OMA" id="GMIPEDY"/>
<accession>A0A1D2NKZ3</accession>
<dbReference type="STRING" id="48709.A0A1D2NKZ3"/>
<proteinExistence type="predicted"/>
<evidence type="ECO:0000313" key="3">
    <source>
        <dbReference type="Proteomes" id="UP000094527"/>
    </source>
</evidence>
<dbReference type="AlphaFoldDB" id="A0A1D2NKZ3"/>
<sequence length="182" mass="20979">MPLPMLIARRVGPRALVQHARAISSSAVNSAGYWNKDWRPADDPPATEEAKRAAAKKYGMIPEDYETYKNDGTGYGDYPKLPIVSAESRDPHALYDFPELKRNFGEPLHVDADMYGEDRWDRSKRLRIPYHVMLTWFLGVIGITATLFMLSEYVRVNPTRRMPKPLYNDGKKHYTFELEDVE</sequence>
<name>A0A1D2NKZ3_ORCCI</name>
<keyword evidence="1" id="KW-1133">Transmembrane helix</keyword>
<evidence type="ECO:0000313" key="2">
    <source>
        <dbReference type="EMBL" id="ODN05879.1"/>
    </source>
</evidence>
<dbReference type="PANTHER" id="PTHR12840:SF1">
    <property type="entry name" value="NADH DEHYDROGENASE [UBIQUINONE] 1 BETA SUBCOMPLEX SUBUNIT 8, MITOCHONDRIAL"/>
    <property type="match status" value="1"/>
</dbReference>
<keyword evidence="3" id="KW-1185">Reference proteome</keyword>
<evidence type="ECO:0000256" key="1">
    <source>
        <dbReference type="SAM" id="Phobius"/>
    </source>
</evidence>
<dbReference type="Pfam" id="PF05821">
    <property type="entry name" value="NDUF_B8"/>
    <property type="match status" value="1"/>
</dbReference>
<feature type="transmembrane region" description="Helical" evidence="1">
    <location>
        <begin position="128"/>
        <end position="150"/>
    </location>
</feature>
<keyword evidence="2" id="KW-0830">Ubiquinone</keyword>
<keyword evidence="1" id="KW-0472">Membrane</keyword>
<protein>
    <submittedName>
        <fullName evidence="2">NADH dehydrogenase [ubiquinone] 1 beta subcomplex subunit 8, mitochondrial</fullName>
    </submittedName>
</protein>